<dbReference type="Proteomes" id="UP001165122">
    <property type="component" value="Unassembled WGS sequence"/>
</dbReference>
<keyword evidence="3" id="KW-1185">Reference proteome</keyword>
<dbReference type="AlphaFoldDB" id="A0A9W7KXV6"/>
<gene>
    <name evidence="2" type="ORF">TrLO_g12233</name>
</gene>
<organism evidence="2 3">
    <name type="scientific">Triparma laevis f. longispina</name>
    <dbReference type="NCBI Taxonomy" id="1714387"/>
    <lineage>
        <taxon>Eukaryota</taxon>
        <taxon>Sar</taxon>
        <taxon>Stramenopiles</taxon>
        <taxon>Ochrophyta</taxon>
        <taxon>Bolidophyceae</taxon>
        <taxon>Parmales</taxon>
        <taxon>Triparmaceae</taxon>
        <taxon>Triparma</taxon>
    </lineage>
</organism>
<evidence type="ECO:0000313" key="3">
    <source>
        <dbReference type="Proteomes" id="UP001165122"/>
    </source>
</evidence>
<comment type="caution">
    <text evidence="2">The sequence shown here is derived from an EMBL/GenBank/DDBJ whole genome shotgun (WGS) entry which is preliminary data.</text>
</comment>
<feature type="compositionally biased region" description="Low complexity" evidence="1">
    <location>
        <begin position="8"/>
        <end position="33"/>
    </location>
</feature>
<evidence type="ECO:0000313" key="2">
    <source>
        <dbReference type="EMBL" id="GMI15156.1"/>
    </source>
</evidence>
<dbReference type="OrthoDB" id="10393105at2759"/>
<sequence>MDLDDLLDSVSLDDLTPDTAPPSSSLPTTTPLSHPGVPLFREVLLSTLSKMNKLPKDCLKEGDKVVEGLGTKYGEEIMLGGIRVRAETDVKKGKEMQALCVE</sequence>
<name>A0A9W7KXV6_9STRA</name>
<dbReference type="EMBL" id="BRXW01000225">
    <property type="protein sequence ID" value="GMI15156.1"/>
    <property type="molecule type" value="Genomic_DNA"/>
</dbReference>
<proteinExistence type="predicted"/>
<reference evidence="3" key="1">
    <citation type="journal article" date="2023" name="Commun. Biol.">
        <title>Genome analysis of Parmales, the sister group of diatoms, reveals the evolutionary specialization of diatoms from phago-mixotrophs to photoautotrophs.</title>
        <authorList>
            <person name="Ban H."/>
            <person name="Sato S."/>
            <person name="Yoshikawa S."/>
            <person name="Yamada K."/>
            <person name="Nakamura Y."/>
            <person name="Ichinomiya M."/>
            <person name="Sato N."/>
            <person name="Blanc-Mathieu R."/>
            <person name="Endo H."/>
            <person name="Kuwata A."/>
            <person name="Ogata H."/>
        </authorList>
    </citation>
    <scope>NUCLEOTIDE SEQUENCE [LARGE SCALE GENOMIC DNA]</scope>
    <source>
        <strain evidence="3">NIES 3700</strain>
    </source>
</reference>
<accession>A0A9W7KXV6</accession>
<protein>
    <submittedName>
        <fullName evidence="2">Uncharacterized protein</fullName>
    </submittedName>
</protein>
<feature type="region of interest" description="Disordered" evidence="1">
    <location>
        <begin position="1"/>
        <end position="33"/>
    </location>
</feature>
<evidence type="ECO:0000256" key="1">
    <source>
        <dbReference type="SAM" id="MobiDB-lite"/>
    </source>
</evidence>